<dbReference type="EMBL" id="RCVZ01000009">
    <property type="protein sequence ID" value="RLQ94641.1"/>
    <property type="molecule type" value="Genomic_DNA"/>
</dbReference>
<comment type="catalytic activity">
    <reaction evidence="5">
        <text>alpha-D-glucose = beta-D-glucose</text>
        <dbReference type="Rhea" id="RHEA:10264"/>
        <dbReference type="ChEBI" id="CHEBI:15903"/>
        <dbReference type="ChEBI" id="CHEBI:17925"/>
        <dbReference type="EC" id="5.1.3.3"/>
    </reaction>
</comment>
<keyword evidence="4 5" id="KW-0119">Carbohydrate metabolism</keyword>
<dbReference type="NCBIfam" id="NF008277">
    <property type="entry name" value="PRK11055.1"/>
    <property type="match status" value="1"/>
</dbReference>
<reference evidence="9 10" key="1">
    <citation type="submission" date="2018-10" db="EMBL/GenBank/DDBJ databases">
        <title>Falsibacillus sp. genome draft.</title>
        <authorList>
            <person name="Shi S."/>
        </authorList>
    </citation>
    <scope>NUCLEOTIDE SEQUENCE [LARGE SCALE GENOMIC DNA]</scope>
    <source>
        <strain evidence="9 10">GY 10110</strain>
    </source>
</reference>
<dbReference type="Gene3D" id="2.70.98.10">
    <property type="match status" value="1"/>
</dbReference>
<dbReference type="OrthoDB" id="9779408at2"/>
<dbReference type="Pfam" id="PF01263">
    <property type="entry name" value="Aldose_epim"/>
    <property type="match status" value="1"/>
</dbReference>
<dbReference type="PIRSF" id="PIRSF005096">
    <property type="entry name" value="GALM"/>
    <property type="match status" value="1"/>
</dbReference>
<dbReference type="PANTHER" id="PTHR10091">
    <property type="entry name" value="ALDOSE-1-EPIMERASE"/>
    <property type="match status" value="1"/>
</dbReference>
<dbReference type="SUPFAM" id="SSF74650">
    <property type="entry name" value="Galactose mutarotase-like"/>
    <property type="match status" value="1"/>
</dbReference>
<sequence length="344" mass="38452">MQMKEVSLSNGWKKFNLWNDHGIKVSVLNYGGIITEITVPDREGTMENIVLDYKDYRDYENDTNFFGAIIGRVAGRIQGAAFEIGGTVYRLEANDGPNHLHGASHGFHRVLWEAESFQSEDAIGIRLSHFSKDGDGGYPGNIEAAVTYRITNENELIVEYEGKTDRTTLFTMTNHSYFNLSGNVKDPIHDHQVILDSHRFLELDEQLIPTGSVVDAFNTPFDFSQGQKLNEGIIADTKQNQVAGQGYDHYFLFDHTQQESVIAKHERNGRVLTIETDQPGMVLYTGNNLPSGLALAKGPSFKHAGVCFETQSSPASLHHEGLPGVILQPGETYHQRTVFRFTTE</sequence>
<dbReference type="GO" id="GO:0004034">
    <property type="term" value="F:aldose 1-epimerase activity"/>
    <property type="evidence" value="ECO:0007669"/>
    <property type="project" value="UniProtKB-EC"/>
</dbReference>
<dbReference type="InterPro" id="IPR014718">
    <property type="entry name" value="GH-type_carb-bd"/>
</dbReference>
<keyword evidence="10" id="KW-1185">Reference proteome</keyword>
<feature type="binding site" evidence="7">
    <location>
        <position position="248"/>
    </location>
    <ligand>
        <name>beta-D-galactose</name>
        <dbReference type="ChEBI" id="CHEBI:27667"/>
    </ligand>
</feature>
<comment type="caution">
    <text evidence="9">The sequence shown here is derived from an EMBL/GenBank/DDBJ whole genome shotgun (WGS) entry which is preliminary data.</text>
</comment>
<evidence type="ECO:0000256" key="2">
    <source>
        <dbReference type="ARBA" id="ARBA00006206"/>
    </source>
</evidence>
<accession>A0A3L7JY78</accession>
<feature type="active site" description="Proton donor" evidence="6">
    <location>
        <position position="175"/>
    </location>
</feature>
<dbReference type="GO" id="GO:0030246">
    <property type="term" value="F:carbohydrate binding"/>
    <property type="evidence" value="ECO:0007669"/>
    <property type="project" value="InterPro"/>
</dbReference>
<evidence type="ECO:0000256" key="4">
    <source>
        <dbReference type="ARBA" id="ARBA00023277"/>
    </source>
</evidence>
<comment type="similarity">
    <text evidence="2 5">Belongs to the aldose epimerase family.</text>
</comment>
<evidence type="ECO:0000313" key="9">
    <source>
        <dbReference type="EMBL" id="RLQ94641.1"/>
    </source>
</evidence>
<dbReference type="InterPro" id="IPR011013">
    <property type="entry name" value="Gal_mutarotase_sf_dom"/>
</dbReference>
<dbReference type="GO" id="GO:0033499">
    <property type="term" value="P:galactose catabolic process via UDP-galactose, Leloir pathway"/>
    <property type="evidence" value="ECO:0007669"/>
    <property type="project" value="TreeGrafter"/>
</dbReference>
<dbReference type="CDD" id="cd09019">
    <property type="entry name" value="galactose_mutarotase_like"/>
    <property type="match status" value="1"/>
</dbReference>
<dbReference type="RefSeq" id="WP_121681254.1">
    <property type="nucleotide sequence ID" value="NZ_RCVZ01000009.1"/>
</dbReference>
<feature type="active site" description="Proton acceptor" evidence="6">
    <location>
        <position position="309"/>
    </location>
</feature>
<dbReference type="InterPro" id="IPR047215">
    <property type="entry name" value="Galactose_mutarotase-like"/>
</dbReference>
<dbReference type="GO" id="GO:0005737">
    <property type="term" value="C:cytoplasm"/>
    <property type="evidence" value="ECO:0007669"/>
    <property type="project" value="TreeGrafter"/>
</dbReference>
<keyword evidence="3 5" id="KW-0413">Isomerase</keyword>
<organism evidence="9 10">
    <name type="scientific">Falsibacillus albus</name>
    <dbReference type="NCBI Taxonomy" id="2478915"/>
    <lineage>
        <taxon>Bacteria</taxon>
        <taxon>Bacillati</taxon>
        <taxon>Bacillota</taxon>
        <taxon>Bacilli</taxon>
        <taxon>Bacillales</taxon>
        <taxon>Bacillaceae</taxon>
        <taxon>Falsibacillus</taxon>
    </lineage>
</organism>
<dbReference type="Proteomes" id="UP000276770">
    <property type="component" value="Unassembled WGS sequence"/>
</dbReference>
<dbReference type="InterPro" id="IPR015443">
    <property type="entry name" value="Aldose_1-epimerase"/>
</dbReference>
<evidence type="ECO:0000256" key="5">
    <source>
        <dbReference type="PIRNR" id="PIRNR005096"/>
    </source>
</evidence>
<dbReference type="InterPro" id="IPR008183">
    <property type="entry name" value="Aldose_1/G6P_1-epimerase"/>
</dbReference>
<evidence type="ECO:0000256" key="7">
    <source>
        <dbReference type="PIRSR" id="PIRSR005096-2"/>
    </source>
</evidence>
<dbReference type="UniPathway" id="UPA00242"/>
<evidence type="ECO:0000256" key="6">
    <source>
        <dbReference type="PIRSR" id="PIRSR005096-1"/>
    </source>
</evidence>
<protein>
    <recommendedName>
        <fullName evidence="5">Aldose 1-epimerase</fullName>
        <ecNumber evidence="5">5.1.3.3</ecNumber>
    </recommendedName>
</protein>
<evidence type="ECO:0000256" key="8">
    <source>
        <dbReference type="PIRSR" id="PIRSR005096-3"/>
    </source>
</evidence>
<dbReference type="PANTHER" id="PTHR10091:SF0">
    <property type="entry name" value="GALACTOSE MUTAROTASE"/>
    <property type="match status" value="1"/>
</dbReference>
<evidence type="ECO:0000256" key="3">
    <source>
        <dbReference type="ARBA" id="ARBA00023235"/>
    </source>
</evidence>
<dbReference type="GO" id="GO:0006006">
    <property type="term" value="P:glucose metabolic process"/>
    <property type="evidence" value="ECO:0007669"/>
    <property type="project" value="TreeGrafter"/>
</dbReference>
<feature type="binding site" evidence="8">
    <location>
        <begin position="175"/>
        <end position="177"/>
    </location>
    <ligand>
        <name>beta-D-galactose</name>
        <dbReference type="ChEBI" id="CHEBI:27667"/>
    </ligand>
</feature>
<evidence type="ECO:0000256" key="1">
    <source>
        <dbReference type="ARBA" id="ARBA00005028"/>
    </source>
</evidence>
<evidence type="ECO:0000313" key="10">
    <source>
        <dbReference type="Proteomes" id="UP000276770"/>
    </source>
</evidence>
<gene>
    <name evidence="9" type="ORF">D9X91_13995</name>
</gene>
<proteinExistence type="inferred from homology"/>
<comment type="pathway">
    <text evidence="1 5">Carbohydrate metabolism; hexose metabolism.</text>
</comment>
<dbReference type="AlphaFoldDB" id="A0A3L7JY78"/>
<name>A0A3L7JY78_9BACI</name>
<dbReference type="EC" id="5.1.3.3" evidence="5"/>